<dbReference type="InterPro" id="IPR010310">
    <property type="entry name" value="T7SS_ESAT-6-like"/>
</dbReference>
<dbReference type="InterPro" id="IPR036689">
    <property type="entry name" value="ESAT-6-like_sf"/>
</dbReference>
<sequence length="103" mass="11356">MADHDIFDVTKINYSGLDAGEVAFGNAFKELVAELEDLENQLSAKTAIWQGAAKTAYETARATWQTGAKDLADVVQLLSQNINITNMNMRDVERINTAMFDGK</sequence>
<reference evidence="1 2" key="1">
    <citation type="submission" date="2020-10" db="EMBL/GenBank/DDBJ databases">
        <title>Sequencing the genomes of 1000 actinobacteria strains.</title>
        <authorList>
            <person name="Klenk H.-P."/>
        </authorList>
    </citation>
    <scope>NUCLEOTIDE SEQUENCE [LARGE SCALE GENOMIC DNA]</scope>
    <source>
        <strain evidence="1 2">DSM 43748</strain>
    </source>
</reference>
<name>A0ABR9KUB0_9ACTN</name>
<evidence type="ECO:0000313" key="2">
    <source>
        <dbReference type="Proteomes" id="UP000661607"/>
    </source>
</evidence>
<accession>A0ABR9KUB0</accession>
<comment type="caution">
    <text evidence="1">The sequence shown here is derived from an EMBL/GenBank/DDBJ whole genome shotgun (WGS) entry which is preliminary data.</text>
</comment>
<protein>
    <submittedName>
        <fullName evidence="1">WXG100 family type VII secretion target</fullName>
    </submittedName>
</protein>
<dbReference type="RefSeq" id="WP_192779798.1">
    <property type="nucleotide sequence ID" value="NZ_BAAASY010000016.1"/>
</dbReference>
<dbReference type="Pfam" id="PF06013">
    <property type="entry name" value="WXG100"/>
    <property type="match status" value="1"/>
</dbReference>
<dbReference type="EMBL" id="JADBEF010000001">
    <property type="protein sequence ID" value="MBE1565622.1"/>
    <property type="molecule type" value="Genomic_DNA"/>
</dbReference>
<organism evidence="1 2">
    <name type="scientific">Nonomuraea africana</name>
    <dbReference type="NCBI Taxonomy" id="46171"/>
    <lineage>
        <taxon>Bacteria</taxon>
        <taxon>Bacillati</taxon>
        <taxon>Actinomycetota</taxon>
        <taxon>Actinomycetes</taxon>
        <taxon>Streptosporangiales</taxon>
        <taxon>Streptosporangiaceae</taxon>
        <taxon>Nonomuraea</taxon>
    </lineage>
</organism>
<dbReference type="SUPFAM" id="SSF140453">
    <property type="entry name" value="EsxAB dimer-like"/>
    <property type="match status" value="1"/>
</dbReference>
<evidence type="ECO:0000313" key="1">
    <source>
        <dbReference type="EMBL" id="MBE1565622.1"/>
    </source>
</evidence>
<gene>
    <name evidence="1" type="ORF">H4W81_008401</name>
</gene>
<proteinExistence type="predicted"/>
<dbReference type="Proteomes" id="UP000661607">
    <property type="component" value="Unassembled WGS sequence"/>
</dbReference>
<dbReference type="Gene3D" id="1.10.287.1060">
    <property type="entry name" value="ESAT-6-like"/>
    <property type="match status" value="1"/>
</dbReference>
<keyword evidence="2" id="KW-1185">Reference proteome</keyword>